<keyword evidence="2" id="KW-0547">Nucleotide-binding</keyword>
<keyword evidence="7" id="KW-1185">Reference proteome</keyword>
<proteinExistence type="predicted"/>
<keyword evidence="1" id="KW-0813">Transport</keyword>
<dbReference type="NCBIfam" id="NF010068">
    <property type="entry name" value="PRK13548.1"/>
    <property type="match status" value="1"/>
</dbReference>
<dbReference type="SMART" id="SM00382">
    <property type="entry name" value="AAA"/>
    <property type="match status" value="1"/>
</dbReference>
<dbReference type="InterPro" id="IPR027417">
    <property type="entry name" value="P-loop_NTPase"/>
</dbReference>
<dbReference type="PROSITE" id="PS00211">
    <property type="entry name" value="ABC_TRANSPORTER_1"/>
    <property type="match status" value="1"/>
</dbReference>
<evidence type="ECO:0000259" key="5">
    <source>
        <dbReference type="PROSITE" id="PS50893"/>
    </source>
</evidence>
<dbReference type="Proteomes" id="UP000552045">
    <property type="component" value="Unassembled WGS sequence"/>
</dbReference>
<dbReference type="InterPro" id="IPR003439">
    <property type="entry name" value="ABC_transporter-like_ATP-bd"/>
</dbReference>
<protein>
    <submittedName>
        <fullName evidence="6">Iron complex transport system ATP-binding protein</fullName>
    </submittedName>
</protein>
<organism evidence="6 7">
    <name type="scientific">Microbacterium pseudoresistens</name>
    <dbReference type="NCBI Taxonomy" id="640634"/>
    <lineage>
        <taxon>Bacteria</taxon>
        <taxon>Bacillati</taxon>
        <taxon>Actinomycetota</taxon>
        <taxon>Actinomycetes</taxon>
        <taxon>Micrococcales</taxon>
        <taxon>Microbacteriaceae</taxon>
        <taxon>Microbacterium</taxon>
    </lineage>
</organism>
<dbReference type="PANTHER" id="PTHR42794:SF1">
    <property type="entry name" value="HEMIN IMPORT ATP-BINDING PROTEIN HMUV"/>
    <property type="match status" value="1"/>
</dbReference>
<gene>
    <name evidence="6" type="ORF">BKA02_000858</name>
</gene>
<dbReference type="Pfam" id="PF00005">
    <property type="entry name" value="ABC_tran"/>
    <property type="match status" value="1"/>
</dbReference>
<evidence type="ECO:0000256" key="4">
    <source>
        <dbReference type="ARBA" id="ARBA00022967"/>
    </source>
</evidence>
<keyword evidence="3 6" id="KW-0067">ATP-binding</keyword>
<dbReference type="InterPro" id="IPR003593">
    <property type="entry name" value="AAA+_ATPase"/>
</dbReference>
<dbReference type="Gene3D" id="3.40.50.300">
    <property type="entry name" value="P-loop containing nucleotide triphosphate hydrolases"/>
    <property type="match status" value="1"/>
</dbReference>
<evidence type="ECO:0000256" key="1">
    <source>
        <dbReference type="ARBA" id="ARBA00022448"/>
    </source>
</evidence>
<feature type="domain" description="ABC transporter" evidence="5">
    <location>
        <begin position="5"/>
        <end position="236"/>
    </location>
</feature>
<evidence type="ECO:0000256" key="3">
    <source>
        <dbReference type="ARBA" id="ARBA00022840"/>
    </source>
</evidence>
<dbReference type="GO" id="GO:0005524">
    <property type="term" value="F:ATP binding"/>
    <property type="evidence" value="ECO:0007669"/>
    <property type="project" value="UniProtKB-KW"/>
</dbReference>
<dbReference type="InterPro" id="IPR017871">
    <property type="entry name" value="ABC_transporter-like_CS"/>
</dbReference>
<evidence type="ECO:0000256" key="2">
    <source>
        <dbReference type="ARBA" id="ARBA00022741"/>
    </source>
</evidence>
<evidence type="ECO:0000313" key="7">
    <source>
        <dbReference type="Proteomes" id="UP000552045"/>
    </source>
</evidence>
<dbReference type="PANTHER" id="PTHR42794">
    <property type="entry name" value="HEMIN IMPORT ATP-BINDING PROTEIN HMUV"/>
    <property type="match status" value="1"/>
</dbReference>
<dbReference type="RefSeq" id="WP_179431631.1">
    <property type="nucleotide sequence ID" value="NZ_BAABLC010000007.1"/>
</dbReference>
<dbReference type="AlphaFoldDB" id="A0A7Y9ETS2"/>
<sequence length="255" mass="27015">MTAAYEVLGVTHRVGGAMILDDVSLEVGYGRVLALVGPNGAGKSTMLGALAGDVRPARGEVLLDGAPLRSHHPRALARRRSLLLQANRVAFPFSVAQVVEMGCAPWQGAGRDDDTIIADAMRRADIAHLAHRIFGSLSGGEQARVSFARVLVQDAPVVLLDEPTAALDLRHQEELLRIARTLADEGRAVVAVLHDLSLAAAYADELAMLAEGRIVAVGTPAEVLTEERIESVYATEVGVVADPLNGHPLVLPRRA</sequence>
<reference evidence="6 7" key="1">
    <citation type="submission" date="2020-07" db="EMBL/GenBank/DDBJ databases">
        <title>Sequencing the genomes of 1000 actinobacteria strains.</title>
        <authorList>
            <person name="Klenk H.-P."/>
        </authorList>
    </citation>
    <scope>NUCLEOTIDE SEQUENCE [LARGE SCALE GENOMIC DNA]</scope>
    <source>
        <strain evidence="6 7">DSM 22185</strain>
    </source>
</reference>
<evidence type="ECO:0000313" key="6">
    <source>
        <dbReference type="EMBL" id="NYD53803.1"/>
    </source>
</evidence>
<dbReference type="FunFam" id="3.40.50.300:FF:000134">
    <property type="entry name" value="Iron-enterobactin ABC transporter ATP-binding protein"/>
    <property type="match status" value="1"/>
</dbReference>
<dbReference type="CDD" id="cd03214">
    <property type="entry name" value="ABC_Iron-Siderophores_B12_Hemin"/>
    <property type="match status" value="1"/>
</dbReference>
<accession>A0A7Y9ETS2</accession>
<name>A0A7Y9ETS2_9MICO</name>
<dbReference type="GO" id="GO:0016887">
    <property type="term" value="F:ATP hydrolysis activity"/>
    <property type="evidence" value="ECO:0007669"/>
    <property type="project" value="InterPro"/>
</dbReference>
<dbReference type="EMBL" id="JACCBH010000001">
    <property type="protein sequence ID" value="NYD53803.1"/>
    <property type="molecule type" value="Genomic_DNA"/>
</dbReference>
<dbReference type="PROSITE" id="PS50893">
    <property type="entry name" value="ABC_TRANSPORTER_2"/>
    <property type="match status" value="1"/>
</dbReference>
<dbReference type="SUPFAM" id="SSF52540">
    <property type="entry name" value="P-loop containing nucleoside triphosphate hydrolases"/>
    <property type="match status" value="1"/>
</dbReference>
<keyword evidence="4" id="KW-1278">Translocase</keyword>
<comment type="caution">
    <text evidence="6">The sequence shown here is derived from an EMBL/GenBank/DDBJ whole genome shotgun (WGS) entry which is preliminary data.</text>
</comment>